<name>A0A212L329_9HYPH</name>
<evidence type="ECO:0000256" key="4">
    <source>
        <dbReference type="SAM" id="Phobius"/>
    </source>
</evidence>
<evidence type="ECO:0000256" key="2">
    <source>
        <dbReference type="ARBA" id="ARBA00029447"/>
    </source>
</evidence>
<dbReference type="Pfam" id="PF00672">
    <property type="entry name" value="HAMP"/>
    <property type="match status" value="1"/>
</dbReference>
<protein>
    <recommendedName>
        <fullName evidence="8">Methyl-accepting chemotaxis protein</fullName>
    </recommendedName>
</protein>
<dbReference type="GO" id="GO:0007165">
    <property type="term" value="P:signal transduction"/>
    <property type="evidence" value="ECO:0007669"/>
    <property type="project" value="UniProtKB-KW"/>
</dbReference>
<keyword evidence="1 3" id="KW-0807">Transducer</keyword>
<feature type="domain" description="HAMP" evidence="6">
    <location>
        <begin position="433"/>
        <end position="486"/>
    </location>
</feature>
<feature type="domain" description="Methyl-accepting transducer" evidence="5">
    <location>
        <begin position="526"/>
        <end position="748"/>
    </location>
</feature>
<dbReference type="SUPFAM" id="SSF58104">
    <property type="entry name" value="Methyl-accepting chemotaxis protein (MCP) signaling domain"/>
    <property type="match status" value="1"/>
</dbReference>
<evidence type="ECO:0008006" key="8">
    <source>
        <dbReference type="Google" id="ProtNLM"/>
    </source>
</evidence>
<dbReference type="PANTHER" id="PTHR32089:SF112">
    <property type="entry name" value="LYSOZYME-LIKE PROTEIN-RELATED"/>
    <property type="match status" value="1"/>
</dbReference>
<reference evidence="7" key="1">
    <citation type="submission" date="2016-08" db="EMBL/GenBank/DDBJ databases">
        <authorList>
            <person name="Seilhamer J.J."/>
        </authorList>
    </citation>
    <scope>NUCLEOTIDE SEQUENCE</scope>
    <source>
        <strain evidence="7">86</strain>
    </source>
</reference>
<feature type="transmembrane region" description="Helical" evidence="4">
    <location>
        <begin position="411"/>
        <end position="431"/>
    </location>
</feature>
<proteinExistence type="inferred from homology"/>
<dbReference type="GO" id="GO:0016020">
    <property type="term" value="C:membrane"/>
    <property type="evidence" value="ECO:0007669"/>
    <property type="project" value="InterPro"/>
</dbReference>
<evidence type="ECO:0000256" key="1">
    <source>
        <dbReference type="ARBA" id="ARBA00023224"/>
    </source>
</evidence>
<sequence length="782" mass="79318">MRSGQSITAQLFFFALLLVLLAGAAGGAGFFGLMRTGAAIDAVTGVSTALTNINTATAAIQSLYASGRSEDAEAALAGIAAVERGTAGTPALAGVTSGLAEAVHGLSAGWRDIDAVSADIDRAFAALAAAAARLEARAVEDLGKSEDDLEEVNAALDGTRAIVSGLTDAELRLTRGRAAFEAYLRTGDFFQLTAGQNALSTAARLAEDTRVESEDPAFAEALKAISSLTGDLYQAVARKGDNSQTIDLAAEWSRLSPRLSTIDQRIDAVNTEARASADKAFNRAAGLSIRRDRAAAFGAAVRDFRTAAYELLLATEDYRLKPDAAHGTAIDAALDRVNGAISKLGADAAKEVAAPFADYGKAAAGLRRATEALEAARADATGLSAAAADGLRRTADGVAAAARADRDRVSLTVLAVIAGIVGVAVVVTLLLDRRIARPLRTLTTAMRALAQGDLDVAVPVRKGRDEIAAMGEALLVFQASGREREDLRRAAERDQAQREQRRAALETAIAAFDSAAAGVIATVEGLADQLGRGTADLSGAASHAAELAGRTSLAAGSAAESVRTMAAAATELARSQTVARDQADAAVSVAGAGAGHARTASGVIASLSETTARVGEVVDLIGSIAAQTNLLALNATIEAARAGEAGKGFAVVAGEVKSLANQTTRATDDIRALIDGIGNATRSAVELIRDIAASMADIDAAAGALSESVMGQGDATAEISGSAAMAASSTDDMAAGTLELAGAADRTRTVAGAVTTTAGTIHAEIVRMRGLIDSFAQDARAA</sequence>
<dbReference type="SUPFAM" id="SSF158472">
    <property type="entry name" value="HAMP domain-like"/>
    <property type="match status" value="1"/>
</dbReference>
<keyword evidence="4" id="KW-0472">Membrane</keyword>
<dbReference type="RefSeq" id="WP_288199168.1">
    <property type="nucleotide sequence ID" value="NZ_LT608334.1"/>
</dbReference>
<dbReference type="PANTHER" id="PTHR32089">
    <property type="entry name" value="METHYL-ACCEPTING CHEMOTAXIS PROTEIN MCPB"/>
    <property type="match status" value="1"/>
</dbReference>
<comment type="similarity">
    <text evidence="2">Belongs to the methyl-accepting chemotaxis (MCP) protein family.</text>
</comment>
<keyword evidence="4" id="KW-1133">Transmembrane helix</keyword>
<dbReference type="SMART" id="SM00283">
    <property type="entry name" value="MA"/>
    <property type="match status" value="1"/>
</dbReference>
<evidence type="ECO:0000259" key="5">
    <source>
        <dbReference type="PROSITE" id="PS50111"/>
    </source>
</evidence>
<dbReference type="InterPro" id="IPR003660">
    <property type="entry name" value="HAMP_dom"/>
</dbReference>
<dbReference type="Pfam" id="PF00015">
    <property type="entry name" value="MCPsignal"/>
    <property type="match status" value="1"/>
</dbReference>
<dbReference type="SMART" id="SM00304">
    <property type="entry name" value="HAMP"/>
    <property type="match status" value="1"/>
</dbReference>
<dbReference type="PROSITE" id="PS50885">
    <property type="entry name" value="HAMP"/>
    <property type="match status" value="1"/>
</dbReference>
<evidence type="ECO:0000313" key="7">
    <source>
        <dbReference type="EMBL" id="SCM71916.1"/>
    </source>
</evidence>
<evidence type="ECO:0000256" key="3">
    <source>
        <dbReference type="PROSITE-ProRule" id="PRU00284"/>
    </source>
</evidence>
<dbReference type="PROSITE" id="PS50111">
    <property type="entry name" value="CHEMOTAXIS_TRANSDUC_2"/>
    <property type="match status" value="1"/>
</dbReference>
<keyword evidence="4" id="KW-0812">Transmembrane</keyword>
<accession>A0A212L329</accession>
<dbReference type="Gene3D" id="1.10.287.950">
    <property type="entry name" value="Methyl-accepting chemotaxis protein"/>
    <property type="match status" value="1"/>
</dbReference>
<evidence type="ECO:0000259" key="6">
    <source>
        <dbReference type="PROSITE" id="PS50885"/>
    </source>
</evidence>
<dbReference type="CDD" id="cd06225">
    <property type="entry name" value="HAMP"/>
    <property type="match status" value="1"/>
</dbReference>
<dbReference type="Gene3D" id="6.10.340.10">
    <property type="match status" value="1"/>
</dbReference>
<organism evidence="7">
    <name type="scientific">uncultured Pleomorphomonas sp</name>
    <dbReference type="NCBI Taxonomy" id="442121"/>
    <lineage>
        <taxon>Bacteria</taxon>
        <taxon>Pseudomonadati</taxon>
        <taxon>Pseudomonadota</taxon>
        <taxon>Alphaproteobacteria</taxon>
        <taxon>Hyphomicrobiales</taxon>
        <taxon>Pleomorphomonadaceae</taxon>
        <taxon>Pleomorphomonas</taxon>
        <taxon>environmental samples</taxon>
    </lineage>
</organism>
<dbReference type="InterPro" id="IPR004089">
    <property type="entry name" value="MCPsignal_dom"/>
</dbReference>
<dbReference type="EMBL" id="FMJD01000002">
    <property type="protein sequence ID" value="SCM71916.1"/>
    <property type="molecule type" value="Genomic_DNA"/>
</dbReference>
<dbReference type="AlphaFoldDB" id="A0A212L329"/>
<gene>
    <name evidence="7" type="ORF">KL86PLE_100386</name>
</gene>